<accession>A0ACB5UCW5</accession>
<dbReference type="EMBL" id="BSXS01016555">
    <property type="protein sequence ID" value="GMF07937.1"/>
    <property type="molecule type" value="Genomic_DNA"/>
</dbReference>
<keyword evidence="2" id="KW-1185">Reference proteome</keyword>
<gene>
    <name evidence="1" type="ORF">Amon02_001310200</name>
</gene>
<reference evidence="1" key="1">
    <citation type="submission" date="2023-04" db="EMBL/GenBank/DDBJ databases">
        <title>Ambrosiozyma monospora NBRC 10751.</title>
        <authorList>
            <person name="Ichikawa N."/>
            <person name="Sato H."/>
            <person name="Tonouchi N."/>
        </authorList>
    </citation>
    <scope>NUCLEOTIDE SEQUENCE</scope>
    <source>
        <strain evidence="1">NBRC 10751</strain>
    </source>
</reference>
<name>A0ACB5UCW5_AMBMO</name>
<dbReference type="Proteomes" id="UP001165064">
    <property type="component" value="Unassembled WGS sequence"/>
</dbReference>
<protein>
    <submittedName>
        <fullName evidence="1">Unnamed protein product</fullName>
    </submittedName>
</protein>
<sequence length="210" mass="22806">MLCSTLFTFINRKHHCRSCGGVFCGQHSAKRCELPELGITVPVRVCDTCYQEHKDKKKKAKKDRHHARLNRDSKSGGGEEIDDEDEALKRAIALSLADTAIPVSSPAPPPRSNGGVNPVPNDYDEDEEMKAAIAASLADFQQQQGGPVSSAAASTAPVIEEEPEPAGLYSNLLPTTTRPSTGAYNYPQGPVLHHSETLPENKTFFYSARC</sequence>
<organism evidence="1 2">
    <name type="scientific">Ambrosiozyma monospora</name>
    <name type="common">Yeast</name>
    <name type="synonym">Endomycopsis monosporus</name>
    <dbReference type="NCBI Taxonomy" id="43982"/>
    <lineage>
        <taxon>Eukaryota</taxon>
        <taxon>Fungi</taxon>
        <taxon>Dikarya</taxon>
        <taxon>Ascomycota</taxon>
        <taxon>Saccharomycotina</taxon>
        <taxon>Pichiomycetes</taxon>
        <taxon>Pichiales</taxon>
        <taxon>Pichiaceae</taxon>
        <taxon>Ambrosiozyma</taxon>
    </lineage>
</organism>
<evidence type="ECO:0000313" key="2">
    <source>
        <dbReference type="Proteomes" id="UP001165064"/>
    </source>
</evidence>
<evidence type="ECO:0000313" key="1">
    <source>
        <dbReference type="EMBL" id="GMF07937.1"/>
    </source>
</evidence>
<proteinExistence type="predicted"/>
<comment type="caution">
    <text evidence="1">The sequence shown here is derived from an EMBL/GenBank/DDBJ whole genome shotgun (WGS) entry which is preliminary data.</text>
</comment>